<proteinExistence type="predicted"/>
<comment type="caution">
    <text evidence="1">The sequence shown here is derived from an EMBL/GenBank/DDBJ whole genome shotgun (WGS) entry which is preliminary data.</text>
</comment>
<name>A0A9X2MB50_9FIRM</name>
<dbReference type="Proteomes" id="UP001140817">
    <property type="component" value="Unassembled WGS sequence"/>
</dbReference>
<evidence type="ECO:0000313" key="2">
    <source>
        <dbReference type="Proteomes" id="UP001140817"/>
    </source>
</evidence>
<keyword evidence="2" id="KW-1185">Reference proteome</keyword>
<gene>
    <name evidence="1" type="ORF">NSA58_11885</name>
</gene>
<reference evidence="1" key="1">
    <citation type="submission" date="2022-07" db="EMBL/GenBank/DDBJ databases">
        <title>Enhanced cultured diversity of the mouse gut microbiota enables custom-made synthetic communities.</title>
        <authorList>
            <person name="Afrizal A."/>
        </authorList>
    </citation>
    <scope>NUCLEOTIDE SEQUENCE</scope>
    <source>
        <strain evidence="1">DSM 29186</strain>
    </source>
</reference>
<accession>A0A9X2MB50</accession>
<organism evidence="1 2">
    <name type="scientific">Terrisporobacter muris</name>
    <dbReference type="NCBI Taxonomy" id="2963284"/>
    <lineage>
        <taxon>Bacteria</taxon>
        <taxon>Bacillati</taxon>
        <taxon>Bacillota</taxon>
        <taxon>Clostridia</taxon>
        <taxon>Peptostreptococcales</taxon>
        <taxon>Peptostreptococcaceae</taxon>
        <taxon>Terrisporobacter</taxon>
    </lineage>
</organism>
<dbReference type="RefSeq" id="WP_200886409.1">
    <property type="nucleotide sequence ID" value="NZ_JANKBY010000149.1"/>
</dbReference>
<dbReference type="AlphaFoldDB" id="A0A9X2MB50"/>
<dbReference type="EMBL" id="JANKBY010000149">
    <property type="protein sequence ID" value="MCR1823488.1"/>
    <property type="molecule type" value="Genomic_DNA"/>
</dbReference>
<protein>
    <submittedName>
        <fullName evidence="1">Uncharacterized protein</fullName>
    </submittedName>
</protein>
<sequence length="56" mass="6468">MGTLITNEKRIEDITLDNIKKGEVTLIQLNEIYNKMGFVFVADSGRFTGIRKERIH</sequence>
<evidence type="ECO:0000313" key="1">
    <source>
        <dbReference type="EMBL" id="MCR1823488.1"/>
    </source>
</evidence>